<comment type="caution">
    <text evidence="4">The sequence shown here is derived from an EMBL/GenBank/DDBJ whole genome shotgun (WGS) entry which is preliminary data.</text>
</comment>
<feature type="region of interest" description="Disordered" evidence="2">
    <location>
        <begin position="1"/>
        <end position="63"/>
    </location>
</feature>
<dbReference type="CDD" id="cd16180">
    <property type="entry name" value="EFh_PEF_Group_I"/>
    <property type="match status" value="1"/>
</dbReference>
<name>A0A444Y772_ARAHY</name>
<gene>
    <name evidence="4" type="ORF">Ahy_B08g093888</name>
</gene>
<keyword evidence="5" id="KW-1185">Reference proteome</keyword>
<dbReference type="SMART" id="SM00054">
    <property type="entry name" value="EFh"/>
    <property type="match status" value="2"/>
</dbReference>
<keyword evidence="1" id="KW-0106">Calcium</keyword>
<evidence type="ECO:0000259" key="3">
    <source>
        <dbReference type="PROSITE" id="PS50222"/>
    </source>
</evidence>
<dbReference type="SUPFAM" id="SSF47473">
    <property type="entry name" value="EF-hand"/>
    <property type="match status" value="1"/>
</dbReference>
<dbReference type="SMR" id="A0A444Y772"/>
<organism evidence="4 5">
    <name type="scientific">Arachis hypogaea</name>
    <name type="common">Peanut</name>
    <dbReference type="NCBI Taxonomy" id="3818"/>
    <lineage>
        <taxon>Eukaryota</taxon>
        <taxon>Viridiplantae</taxon>
        <taxon>Streptophyta</taxon>
        <taxon>Embryophyta</taxon>
        <taxon>Tracheophyta</taxon>
        <taxon>Spermatophyta</taxon>
        <taxon>Magnoliopsida</taxon>
        <taxon>eudicotyledons</taxon>
        <taxon>Gunneridae</taxon>
        <taxon>Pentapetalae</taxon>
        <taxon>rosids</taxon>
        <taxon>fabids</taxon>
        <taxon>Fabales</taxon>
        <taxon>Fabaceae</taxon>
        <taxon>Papilionoideae</taxon>
        <taxon>50 kb inversion clade</taxon>
        <taxon>dalbergioids sensu lato</taxon>
        <taxon>Dalbergieae</taxon>
        <taxon>Pterocarpus clade</taxon>
        <taxon>Arachis</taxon>
    </lineage>
</organism>
<dbReference type="Gene3D" id="1.10.238.10">
    <property type="entry name" value="EF-hand"/>
    <property type="match status" value="1"/>
</dbReference>
<dbReference type="PROSITE" id="PS50222">
    <property type="entry name" value="EF_HAND_2"/>
    <property type="match status" value="2"/>
</dbReference>
<dbReference type="Proteomes" id="UP000289738">
    <property type="component" value="Chromosome B08"/>
</dbReference>
<dbReference type="InterPro" id="IPR011992">
    <property type="entry name" value="EF-hand-dom_pair"/>
</dbReference>
<dbReference type="InterPro" id="IPR018247">
    <property type="entry name" value="EF_Hand_1_Ca_BS"/>
</dbReference>
<feature type="domain" description="EF-hand" evidence="3">
    <location>
        <begin position="178"/>
        <end position="213"/>
    </location>
</feature>
<reference evidence="4 5" key="1">
    <citation type="submission" date="2019-01" db="EMBL/GenBank/DDBJ databases">
        <title>Sequencing of cultivated peanut Arachis hypogaea provides insights into genome evolution and oil improvement.</title>
        <authorList>
            <person name="Chen X."/>
        </authorList>
    </citation>
    <scope>NUCLEOTIDE SEQUENCE [LARGE SCALE GENOMIC DNA]</scope>
    <source>
        <strain evidence="5">cv. Fuhuasheng</strain>
        <tissue evidence="4">Leaves</tissue>
    </source>
</reference>
<evidence type="ECO:0000313" key="4">
    <source>
        <dbReference type="EMBL" id="RYQ97811.1"/>
    </source>
</evidence>
<dbReference type="STRING" id="3818.A0A444Y772"/>
<dbReference type="InterPro" id="IPR044590">
    <property type="entry name" value="CML48/49/50"/>
</dbReference>
<accession>A0A444Y772</accession>
<proteinExistence type="predicted"/>
<feature type="compositionally biased region" description="Low complexity" evidence="2">
    <location>
        <begin position="25"/>
        <end position="34"/>
    </location>
</feature>
<dbReference type="GO" id="GO:0005509">
    <property type="term" value="F:calcium ion binding"/>
    <property type="evidence" value="ECO:0007669"/>
    <property type="project" value="InterPro"/>
</dbReference>
<evidence type="ECO:0000256" key="2">
    <source>
        <dbReference type="SAM" id="MobiDB-lite"/>
    </source>
</evidence>
<dbReference type="Pfam" id="PF13405">
    <property type="entry name" value="EF-hand_6"/>
    <property type="match status" value="1"/>
</dbReference>
<dbReference type="Gramene" id="arahy.Tifrunner.gnm2.ann2.Ah18g074600.1">
    <property type="protein sequence ID" value="arahy.Tifrunner.gnm2.ann2.Ah18g074600.1-CDS"/>
    <property type="gene ID" value="arahy.Tifrunner.gnm2.ann2.Ah18g074600"/>
</dbReference>
<evidence type="ECO:0000313" key="5">
    <source>
        <dbReference type="Proteomes" id="UP000289738"/>
    </source>
</evidence>
<evidence type="ECO:0000256" key="1">
    <source>
        <dbReference type="ARBA" id="ARBA00022837"/>
    </source>
</evidence>
<dbReference type="InterPro" id="IPR002048">
    <property type="entry name" value="EF_hand_dom"/>
</dbReference>
<dbReference type="PANTHER" id="PTHR46824:SF2">
    <property type="entry name" value="CALCIUM-BINDING PROTEIN CML48-RELATED"/>
    <property type="match status" value="1"/>
</dbReference>
<protein>
    <recommendedName>
        <fullName evidence="3">EF-hand domain-containing protein</fullName>
    </recommendedName>
</protein>
<sequence>MSNYGRYDPHSPYAPSAPSLPENHPPYSTSSSSAAPPPPPSNYQYAPHTATPPPPPSTYNTYGTNATAAAATAYDHGSTYHGAGTAYGQAPSSAYPPPSSSSHGYSAFPPGTHPDVIRSFQMADTDRSGFIDEAELQRALSSGYQKFNIRTIRLLMFLFKDPTQPPRIGPKEFAEIWNCIAHWRGIFERYDKDRSGKIDPLELRDALYGIGYAIPGTVLQLLLAQYGDGNVKRVELGFDSFVECGVIVKGLTEKFKEKDKRYIGSAKLSYDEFMAMVIPFLVAYDD</sequence>
<dbReference type="PANTHER" id="PTHR46824">
    <property type="entry name" value="CALCIUM-BINDING PROTEIN CML48-RELATED"/>
    <property type="match status" value="1"/>
</dbReference>
<dbReference type="EMBL" id="SDMP01000018">
    <property type="protein sequence ID" value="RYQ97811.1"/>
    <property type="molecule type" value="Genomic_DNA"/>
</dbReference>
<dbReference type="AlphaFoldDB" id="A0A444Y772"/>
<dbReference type="Pfam" id="PF13202">
    <property type="entry name" value="EF-hand_5"/>
    <property type="match status" value="1"/>
</dbReference>
<dbReference type="PROSITE" id="PS00018">
    <property type="entry name" value="EF_HAND_1"/>
    <property type="match status" value="2"/>
</dbReference>
<feature type="domain" description="EF-hand" evidence="3">
    <location>
        <begin position="111"/>
        <end position="146"/>
    </location>
</feature>